<evidence type="ECO:0000313" key="2">
    <source>
        <dbReference type="Proteomes" id="UP001416858"/>
    </source>
</evidence>
<comment type="caution">
    <text evidence="1">The sequence shown here is derived from an EMBL/GenBank/DDBJ whole genome shotgun (WGS) entry which is preliminary data.</text>
</comment>
<evidence type="ECO:0000313" key="1">
    <source>
        <dbReference type="EMBL" id="GAA5509108.1"/>
    </source>
</evidence>
<dbReference type="Proteomes" id="UP001416858">
    <property type="component" value="Unassembled WGS sequence"/>
</dbReference>
<protein>
    <submittedName>
        <fullName evidence="1">Uncharacterized protein</fullName>
    </submittedName>
</protein>
<gene>
    <name evidence="1" type="ORF">Rcae01_04577</name>
</gene>
<sequence>MNERWTQALWLWIAIVLSMPGFADDLDNRMARLAPHACGVALATVEFGGGRERRRDIVNRQTLNVEPIVVEPWLGQWCPISSRSMSTG</sequence>
<reference evidence="1 2" key="1">
    <citation type="submission" date="2024-02" db="EMBL/GenBank/DDBJ databases">
        <title>Rhodopirellula caenicola NBRC 110016.</title>
        <authorList>
            <person name="Ichikawa N."/>
            <person name="Katano-Makiyama Y."/>
            <person name="Hidaka K."/>
        </authorList>
    </citation>
    <scope>NUCLEOTIDE SEQUENCE [LARGE SCALE GENOMIC DNA]</scope>
    <source>
        <strain evidence="1 2">NBRC 110016</strain>
    </source>
</reference>
<keyword evidence="2" id="KW-1185">Reference proteome</keyword>
<accession>A0ABP9VZS7</accession>
<name>A0ABP9VZS7_9BACT</name>
<proteinExistence type="predicted"/>
<dbReference type="EMBL" id="BAABRO010000012">
    <property type="protein sequence ID" value="GAA5509108.1"/>
    <property type="molecule type" value="Genomic_DNA"/>
</dbReference>
<organism evidence="1 2">
    <name type="scientific">Novipirellula caenicola</name>
    <dbReference type="NCBI Taxonomy" id="1536901"/>
    <lineage>
        <taxon>Bacteria</taxon>
        <taxon>Pseudomonadati</taxon>
        <taxon>Planctomycetota</taxon>
        <taxon>Planctomycetia</taxon>
        <taxon>Pirellulales</taxon>
        <taxon>Pirellulaceae</taxon>
        <taxon>Novipirellula</taxon>
    </lineage>
</organism>